<reference evidence="1 2" key="1">
    <citation type="submission" date="2016-11" db="EMBL/GenBank/DDBJ databases">
        <authorList>
            <person name="Jaros S."/>
            <person name="Januszkiewicz K."/>
            <person name="Wedrychowicz H."/>
        </authorList>
    </citation>
    <scope>NUCLEOTIDE SEQUENCE [LARGE SCALE GENOMIC DNA]</scope>
    <source>
        <strain evidence="1 2">GAS86</strain>
    </source>
</reference>
<dbReference type="Proteomes" id="UP000184693">
    <property type="component" value="Unassembled WGS sequence"/>
</dbReference>
<name>A0A1N6K6S4_9BURK</name>
<evidence type="ECO:0000313" key="2">
    <source>
        <dbReference type="Proteomes" id="UP000184693"/>
    </source>
</evidence>
<gene>
    <name evidence="1" type="ORF">SAMN05444168_6149</name>
</gene>
<organism evidence="1 2">
    <name type="scientific">Paraburkholderia phenazinium</name>
    <dbReference type="NCBI Taxonomy" id="60549"/>
    <lineage>
        <taxon>Bacteria</taxon>
        <taxon>Pseudomonadati</taxon>
        <taxon>Pseudomonadota</taxon>
        <taxon>Betaproteobacteria</taxon>
        <taxon>Burkholderiales</taxon>
        <taxon>Burkholderiaceae</taxon>
        <taxon>Paraburkholderia</taxon>
    </lineage>
</organism>
<dbReference type="AlphaFoldDB" id="A0A1N6K6S4"/>
<sequence>MSRGPTAKPRRAGWGVIFLTNVDSVDEAKAEPDTLPLVTGGFVQYEFIPVGTLARLGRLIQGKQASTLPLTGKRSGGSLHYCVPVRSAFLGTQRRKISGLELKRVRPRDRPFRSGSGQNAVQELIEKLELSRVRSPRLEVEYILQHPARQVETLKSMGNANLEDDAVAIVRHRCPTEYLATHGAPRGS</sequence>
<protein>
    <submittedName>
        <fullName evidence="1">Uncharacterized protein</fullName>
    </submittedName>
</protein>
<dbReference type="EMBL" id="FSRM01000002">
    <property type="protein sequence ID" value="SIO52017.1"/>
    <property type="molecule type" value="Genomic_DNA"/>
</dbReference>
<accession>A0A1N6K6S4</accession>
<proteinExistence type="predicted"/>
<evidence type="ECO:0000313" key="1">
    <source>
        <dbReference type="EMBL" id="SIO52017.1"/>
    </source>
</evidence>